<dbReference type="EMBL" id="ALBS01000126">
    <property type="protein sequence ID" value="EJT50089.1"/>
    <property type="molecule type" value="Genomic_DNA"/>
</dbReference>
<dbReference type="KEGG" id="tasa:A1Q1_00556"/>
<evidence type="ECO:0000256" key="1">
    <source>
        <dbReference type="SAM" id="MobiDB-lite"/>
    </source>
</evidence>
<gene>
    <name evidence="3" type="ORF">A1Q1_00556</name>
</gene>
<keyword evidence="2" id="KW-0732">Signal</keyword>
<dbReference type="AlphaFoldDB" id="J6EZK5"/>
<feature type="region of interest" description="Disordered" evidence="1">
    <location>
        <begin position="470"/>
        <end position="519"/>
    </location>
</feature>
<dbReference type="RefSeq" id="XP_014181346.1">
    <property type="nucleotide sequence ID" value="XM_014325871.1"/>
</dbReference>
<feature type="signal peptide" evidence="2">
    <location>
        <begin position="1"/>
        <end position="17"/>
    </location>
</feature>
<sequence>MRPTAAWLATSLRTLAAQRVVLNDIGEEKFRKLAFELQFRGKHLKLKQLPLQGDLHRSMRQIATLPKEDQDVAKAWLISRRSLGRYLLPSENTSRRQFQLILQWLGLQRFLDMAPTASFDWNRLPELLDMKRTVLPAARFDVIRESNLSLEDKYLAVVTWLKGTDFGEFVLQTRAFPPDPPDYKQALLDYVGKKRFLELVGRPPLFDLNSIKGCTTKFRHMLSRIQLADLSPADEERALVSLLCTTQLGKRLILEAGLPLPDLFSYEHNKVIQSYRPLHGLYRDPSSASVPPEIQTCVDRIGQDRFLELVHEELYDLTSIKGFDTVKTTKARLRLVQESKLPVDEKVRAFVAVLCRSAWAELLAGDDLETKRKIRRIQSGRASVTKGPYGFQRRLNYLGPARFLELSKEPLIDVVKAFPTLDPAEWPSFWTAVYHSDLEGEERDRWFASVLRRSSHGKKYLAEAKRIAKEKGDPNDLQPLSNPVTTAIWRPRVTRESSPRASSSSSPSPEPSIAQAHPA</sequence>
<feature type="chain" id="PRO_5003787311" evidence="2">
    <location>
        <begin position="18"/>
        <end position="519"/>
    </location>
</feature>
<dbReference type="Proteomes" id="UP000002748">
    <property type="component" value="Unassembled WGS sequence"/>
</dbReference>
<accession>J6EZK5</accession>
<name>J6EZK5_TRIAS</name>
<protein>
    <submittedName>
        <fullName evidence="3">Uncharacterized protein</fullName>
    </submittedName>
</protein>
<evidence type="ECO:0000313" key="3">
    <source>
        <dbReference type="EMBL" id="EJT50089.1"/>
    </source>
</evidence>
<evidence type="ECO:0000313" key="4">
    <source>
        <dbReference type="Proteomes" id="UP000002748"/>
    </source>
</evidence>
<dbReference type="GeneID" id="25984070"/>
<dbReference type="HOGENOM" id="CLU_524964_0_0_1"/>
<proteinExistence type="predicted"/>
<reference evidence="3 4" key="1">
    <citation type="journal article" date="2012" name="Eukaryot. Cell">
        <title>Draft genome sequence of CBS 2479, the standard type strain of Trichosporon asahii.</title>
        <authorList>
            <person name="Yang R.Y."/>
            <person name="Li H.T."/>
            <person name="Zhu H."/>
            <person name="Zhou G.P."/>
            <person name="Wang M."/>
            <person name="Wang L."/>
        </authorList>
    </citation>
    <scope>NUCLEOTIDE SEQUENCE [LARGE SCALE GENOMIC DNA]</scope>
    <source>
        <strain evidence="4">ATCC 90039 / CBS 2479 / JCM 2466 / KCTC 7840 / NCYC 2677 / UAMH 7654</strain>
    </source>
</reference>
<organism evidence="3 4">
    <name type="scientific">Trichosporon asahii var. asahii (strain ATCC 90039 / CBS 2479 / JCM 2466 / KCTC 7840 / NBRC 103889/ NCYC 2677 / UAMH 7654)</name>
    <name type="common">Yeast</name>
    <dbReference type="NCBI Taxonomy" id="1186058"/>
    <lineage>
        <taxon>Eukaryota</taxon>
        <taxon>Fungi</taxon>
        <taxon>Dikarya</taxon>
        <taxon>Basidiomycota</taxon>
        <taxon>Agaricomycotina</taxon>
        <taxon>Tremellomycetes</taxon>
        <taxon>Trichosporonales</taxon>
        <taxon>Trichosporonaceae</taxon>
        <taxon>Trichosporon</taxon>
    </lineage>
</organism>
<comment type="caution">
    <text evidence="3">The sequence shown here is derived from an EMBL/GenBank/DDBJ whole genome shotgun (WGS) entry which is preliminary data.</text>
</comment>
<evidence type="ECO:0000256" key="2">
    <source>
        <dbReference type="SAM" id="SignalP"/>
    </source>
</evidence>
<dbReference type="VEuPathDB" id="FungiDB:A1Q1_00556"/>